<keyword evidence="3" id="KW-1185">Reference proteome</keyword>
<organism evidence="2 3">
    <name type="scientific">Nonomuraea guangzhouensis</name>
    <dbReference type="NCBI Taxonomy" id="1291555"/>
    <lineage>
        <taxon>Bacteria</taxon>
        <taxon>Bacillati</taxon>
        <taxon>Actinomycetota</taxon>
        <taxon>Actinomycetes</taxon>
        <taxon>Streptosporangiales</taxon>
        <taxon>Streptosporangiaceae</taxon>
        <taxon>Nonomuraea</taxon>
    </lineage>
</organism>
<keyword evidence="1" id="KW-0812">Transmembrane</keyword>
<protein>
    <recommendedName>
        <fullName evidence="4">ABC transporter permease</fullName>
    </recommendedName>
</protein>
<feature type="transmembrane region" description="Helical" evidence="1">
    <location>
        <begin position="230"/>
        <end position="251"/>
    </location>
</feature>
<dbReference type="RefSeq" id="WP_219528538.1">
    <property type="nucleotide sequence ID" value="NZ_JAHKRM010000004.1"/>
</dbReference>
<feature type="transmembrane region" description="Helical" evidence="1">
    <location>
        <begin position="178"/>
        <end position="199"/>
    </location>
</feature>
<feature type="transmembrane region" description="Helical" evidence="1">
    <location>
        <begin position="65"/>
        <end position="83"/>
    </location>
</feature>
<feature type="transmembrane region" description="Helical" evidence="1">
    <location>
        <begin position="146"/>
        <end position="166"/>
    </location>
</feature>
<sequence length="256" mass="26653">MTATQITFGRVLRSEWTKLYTLRVTWFVFGMVPQLLIGLSAIIGWNAAREPAPATPVADQVVGGGFLLFALAVGVFGVLMMTSEYGGGLIRVTLTAVPRRLPVLWAKALVLVAITAPIMVAAYLLAFLANQAFVDEAARLTLGDPHIVRAILGVAAATVAVGLLGLGIGTMVRHTAGAIAVFVAVVVLLPPVLSGALPAPVRETVLPYLPTVALQAMYEIDGAGGVLEPLPGTVVVLGWIVLVLCGAAVMLRGRDA</sequence>
<comment type="caution">
    <text evidence="2">The sequence shown here is derived from an EMBL/GenBank/DDBJ whole genome shotgun (WGS) entry which is preliminary data.</text>
</comment>
<gene>
    <name evidence="2" type="ORF">ACFSJ0_38255</name>
</gene>
<evidence type="ECO:0000256" key="1">
    <source>
        <dbReference type="SAM" id="Phobius"/>
    </source>
</evidence>
<keyword evidence="1" id="KW-0472">Membrane</keyword>
<feature type="transmembrane region" description="Helical" evidence="1">
    <location>
        <begin position="20"/>
        <end position="45"/>
    </location>
</feature>
<dbReference type="Proteomes" id="UP001597097">
    <property type="component" value="Unassembled WGS sequence"/>
</dbReference>
<feature type="transmembrane region" description="Helical" evidence="1">
    <location>
        <begin position="104"/>
        <end position="126"/>
    </location>
</feature>
<reference evidence="3" key="1">
    <citation type="journal article" date="2019" name="Int. J. Syst. Evol. Microbiol.">
        <title>The Global Catalogue of Microorganisms (GCM) 10K type strain sequencing project: providing services to taxonomists for standard genome sequencing and annotation.</title>
        <authorList>
            <consortium name="The Broad Institute Genomics Platform"/>
            <consortium name="The Broad Institute Genome Sequencing Center for Infectious Disease"/>
            <person name="Wu L."/>
            <person name="Ma J."/>
        </authorList>
    </citation>
    <scope>NUCLEOTIDE SEQUENCE [LARGE SCALE GENOMIC DNA]</scope>
    <source>
        <strain evidence="3">CGMCC 1.15399</strain>
    </source>
</reference>
<dbReference type="EMBL" id="JBHUCM010000035">
    <property type="protein sequence ID" value="MFD1542947.1"/>
    <property type="molecule type" value="Genomic_DNA"/>
</dbReference>
<name>A0ABW4GP16_9ACTN</name>
<evidence type="ECO:0008006" key="4">
    <source>
        <dbReference type="Google" id="ProtNLM"/>
    </source>
</evidence>
<evidence type="ECO:0000313" key="2">
    <source>
        <dbReference type="EMBL" id="MFD1542947.1"/>
    </source>
</evidence>
<accession>A0ABW4GP16</accession>
<proteinExistence type="predicted"/>
<evidence type="ECO:0000313" key="3">
    <source>
        <dbReference type="Proteomes" id="UP001597097"/>
    </source>
</evidence>
<keyword evidence="1" id="KW-1133">Transmembrane helix</keyword>